<comment type="caution">
    <text evidence="6">The sequence shown here is derived from an EMBL/GenBank/DDBJ whole genome shotgun (WGS) entry which is preliminary data.</text>
</comment>
<organism evidence="6 7">
    <name type="scientific">Lactuca virosa</name>
    <dbReference type="NCBI Taxonomy" id="75947"/>
    <lineage>
        <taxon>Eukaryota</taxon>
        <taxon>Viridiplantae</taxon>
        <taxon>Streptophyta</taxon>
        <taxon>Embryophyta</taxon>
        <taxon>Tracheophyta</taxon>
        <taxon>Spermatophyta</taxon>
        <taxon>Magnoliopsida</taxon>
        <taxon>eudicotyledons</taxon>
        <taxon>Gunneridae</taxon>
        <taxon>Pentapetalae</taxon>
        <taxon>asterids</taxon>
        <taxon>campanulids</taxon>
        <taxon>Asterales</taxon>
        <taxon>Asteraceae</taxon>
        <taxon>Cichorioideae</taxon>
        <taxon>Cichorieae</taxon>
        <taxon>Lactucinae</taxon>
        <taxon>Lactuca</taxon>
    </lineage>
</organism>
<dbReference type="InterPro" id="IPR011598">
    <property type="entry name" value="bHLH_dom"/>
</dbReference>
<dbReference type="GO" id="GO:0005634">
    <property type="term" value="C:nucleus"/>
    <property type="evidence" value="ECO:0007669"/>
    <property type="project" value="UniProtKB-SubCell"/>
</dbReference>
<comment type="subcellular location">
    <subcellularLocation>
        <location evidence="1">Nucleus</location>
    </subcellularLocation>
</comment>
<dbReference type="AlphaFoldDB" id="A0AAU9NN13"/>
<proteinExistence type="predicted"/>
<dbReference type="PROSITE" id="PS50888">
    <property type="entry name" value="BHLH"/>
    <property type="match status" value="1"/>
</dbReference>
<dbReference type="Pfam" id="PF00010">
    <property type="entry name" value="HLH"/>
    <property type="match status" value="1"/>
</dbReference>
<evidence type="ECO:0000256" key="3">
    <source>
        <dbReference type="ARBA" id="ARBA00023163"/>
    </source>
</evidence>
<dbReference type="SMART" id="SM00353">
    <property type="entry name" value="HLH"/>
    <property type="match status" value="1"/>
</dbReference>
<keyword evidence="3" id="KW-0804">Transcription</keyword>
<accession>A0AAU9NN13</accession>
<evidence type="ECO:0000313" key="6">
    <source>
        <dbReference type="EMBL" id="CAH1439268.1"/>
    </source>
</evidence>
<dbReference type="InterPro" id="IPR054502">
    <property type="entry name" value="bHLH-TF_ACT-like_plant"/>
</dbReference>
<reference evidence="6 7" key="1">
    <citation type="submission" date="2022-01" db="EMBL/GenBank/DDBJ databases">
        <authorList>
            <person name="Xiong W."/>
            <person name="Schranz E."/>
        </authorList>
    </citation>
    <scope>NUCLEOTIDE SEQUENCE [LARGE SCALE GENOMIC DNA]</scope>
</reference>
<dbReference type="EMBL" id="CAKMRJ010004631">
    <property type="protein sequence ID" value="CAH1439268.1"/>
    <property type="molecule type" value="Genomic_DNA"/>
</dbReference>
<dbReference type="InterPro" id="IPR036638">
    <property type="entry name" value="HLH_DNA-bd_sf"/>
</dbReference>
<evidence type="ECO:0000259" key="5">
    <source>
        <dbReference type="PROSITE" id="PS50888"/>
    </source>
</evidence>
<dbReference type="InterPro" id="IPR052610">
    <property type="entry name" value="bHLH_transcription_regulator"/>
</dbReference>
<dbReference type="Gene3D" id="4.10.280.10">
    <property type="entry name" value="Helix-loop-helix DNA-binding domain"/>
    <property type="match status" value="1"/>
</dbReference>
<evidence type="ECO:0000256" key="1">
    <source>
        <dbReference type="ARBA" id="ARBA00004123"/>
    </source>
</evidence>
<dbReference type="GO" id="GO:0080090">
    <property type="term" value="P:regulation of primary metabolic process"/>
    <property type="evidence" value="ECO:0007669"/>
    <property type="project" value="UniProtKB-ARBA"/>
</dbReference>
<feature type="domain" description="BHLH" evidence="5">
    <location>
        <begin position="124"/>
        <end position="173"/>
    </location>
</feature>
<dbReference type="GO" id="GO:0046983">
    <property type="term" value="F:protein dimerization activity"/>
    <property type="evidence" value="ECO:0007669"/>
    <property type="project" value="InterPro"/>
</dbReference>
<dbReference type="Pfam" id="PF22754">
    <property type="entry name" value="bHLH-TF_ACT-like_plant"/>
    <property type="match status" value="1"/>
</dbReference>
<keyword evidence="2" id="KW-0805">Transcription regulation</keyword>
<dbReference type="SUPFAM" id="SSF47459">
    <property type="entry name" value="HLH, helix-loop-helix DNA-binding domain"/>
    <property type="match status" value="1"/>
</dbReference>
<dbReference type="PANTHER" id="PTHR45959:SF35">
    <property type="entry name" value="MYC-TYPE, BASIC HELIX-LOOP-HELIX (BHLH) DOMAIN-CONTAINING PROTEIN-RELATED"/>
    <property type="match status" value="1"/>
</dbReference>
<evidence type="ECO:0000313" key="7">
    <source>
        <dbReference type="Proteomes" id="UP001157418"/>
    </source>
</evidence>
<sequence>MDMSPAWLSEIGIENTDQICNLYETINHFSVDSFSSELYTENNQSSQSQHCEIKLPKVEEMHSNINRHSLTFEPLLATSLPSSNTFTISFGDLKPKEEIVHLHDSFGYQAADPTKFTTISRNPVQTQDHVLAERKKRERLNQQFISLSSLLPNPKKMDKASVLEDATNYIKELQSRVKELEGLSPDIEVVMTGRNVLVRIQCQKKSSSLVKALTQMQKLGLSIISSSAMPFAKTTLLINIVAQIEDEFRITSTELVKHLQLAIEL</sequence>
<gene>
    <name evidence="6" type="ORF">LVIROSA_LOCUS25477</name>
</gene>
<dbReference type="Proteomes" id="UP001157418">
    <property type="component" value="Unassembled WGS sequence"/>
</dbReference>
<keyword evidence="7" id="KW-1185">Reference proteome</keyword>
<protein>
    <recommendedName>
        <fullName evidence="5">BHLH domain-containing protein</fullName>
    </recommendedName>
</protein>
<keyword evidence="4" id="KW-0539">Nucleus</keyword>
<dbReference type="PANTHER" id="PTHR45959">
    <property type="entry name" value="BHLH TRANSCRIPTION FACTOR"/>
    <property type="match status" value="1"/>
</dbReference>
<evidence type="ECO:0000256" key="4">
    <source>
        <dbReference type="ARBA" id="ARBA00023242"/>
    </source>
</evidence>
<evidence type="ECO:0000256" key="2">
    <source>
        <dbReference type="ARBA" id="ARBA00023015"/>
    </source>
</evidence>
<name>A0AAU9NN13_9ASTR</name>